<sequence>MSQSPIGRVPPELLRTIFIECLPKDIKYLKPSFREAPLVLCQVCVLWRSLAVDMSFLWSSLKVTVSEQASTDIRMIDLWLKRAAAAPLSISCSLDLFPPVKSTLVSHASKALQALAARMAFWQDVHFVIPGTHSLLRHLPVVPAAYLHNLTIDLRNWQADEVGDLNGILHSAPSLRRLQWGNRCSWSGWDVGFEDILCSLRVEWTHLTHVVFDAWINLEDTLHILRQCHDLVECDLRHFGGRSPPNEDIDVSTPPIKLPHLRTLKLYQLHLDEGLGYLLDTLVCPSLEEFSGVCGFLGQVAWPQSQFLDFLDRSSCELAKLTLECVGIREDQLIDCLKAINASLRRLHAIDAREMLTVTQDLLSALTWRNTEQPLLCPQLQALHFEVPVRAPDGMLADMVESRRRGLLAGKCGPLERIGFVRAEERHERDIERLKELSRHGLALGIF</sequence>
<dbReference type="Proteomes" id="UP001556367">
    <property type="component" value="Unassembled WGS sequence"/>
</dbReference>
<evidence type="ECO:0008006" key="3">
    <source>
        <dbReference type="Google" id="ProtNLM"/>
    </source>
</evidence>
<name>A0ABR3JKW8_9AGAR</name>
<dbReference type="EMBL" id="JASNQZ010000006">
    <property type="protein sequence ID" value="KAL0956259.1"/>
    <property type="molecule type" value="Genomic_DNA"/>
</dbReference>
<accession>A0ABR3JKW8</accession>
<protein>
    <recommendedName>
        <fullName evidence="3">F-box domain-containing protein</fullName>
    </recommendedName>
</protein>
<dbReference type="Gene3D" id="3.80.10.10">
    <property type="entry name" value="Ribonuclease Inhibitor"/>
    <property type="match status" value="1"/>
</dbReference>
<evidence type="ECO:0000313" key="1">
    <source>
        <dbReference type="EMBL" id="KAL0956259.1"/>
    </source>
</evidence>
<dbReference type="InterPro" id="IPR032675">
    <property type="entry name" value="LRR_dom_sf"/>
</dbReference>
<comment type="caution">
    <text evidence="1">The sequence shown here is derived from an EMBL/GenBank/DDBJ whole genome shotgun (WGS) entry which is preliminary data.</text>
</comment>
<evidence type="ECO:0000313" key="2">
    <source>
        <dbReference type="Proteomes" id="UP001556367"/>
    </source>
</evidence>
<proteinExistence type="predicted"/>
<reference evidence="2" key="1">
    <citation type="submission" date="2024-06" db="EMBL/GenBank/DDBJ databases">
        <title>Multi-omics analyses provide insights into the biosynthesis of the anticancer antibiotic pleurotin in Hohenbuehelia grisea.</title>
        <authorList>
            <person name="Weaver J.A."/>
            <person name="Alberti F."/>
        </authorList>
    </citation>
    <scope>NUCLEOTIDE SEQUENCE [LARGE SCALE GENOMIC DNA]</scope>
    <source>
        <strain evidence="2">T-177</strain>
    </source>
</reference>
<gene>
    <name evidence="1" type="ORF">HGRIS_002413</name>
</gene>
<keyword evidence="2" id="KW-1185">Reference proteome</keyword>
<organism evidence="1 2">
    <name type="scientific">Hohenbuehelia grisea</name>
    <dbReference type="NCBI Taxonomy" id="104357"/>
    <lineage>
        <taxon>Eukaryota</taxon>
        <taxon>Fungi</taxon>
        <taxon>Dikarya</taxon>
        <taxon>Basidiomycota</taxon>
        <taxon>Agaricomycotina</taxon>
        <taxon>Agaricomycetes</taxon>
        <taxon>Agaricomycetidae</taxon>
        <taxon>Agaricales</taxon>
        <taxon>Pleurotineae</taxon>
        <taxon>Pleurotaceae</taxon>
        <taxon>Hohenbuehelia</taxon>
    </lineage>
</organism>